<feature type="transmembrane region" description="Helical" evidence="8">
    <location>
        <begin position="12"/>
        <end position="29"/>
    </location>
</feature>
<evidence type="ECO:0000256" key="3">
    <source>
        <dbReference type="ARBA" id="ARBA00022692"/>
    </source>
</evidence>
<evidence type="ECO:0000256" key="7">
    <source>
        <dbReference type="PIRSR" id="PIRSR026583-50"/>
    </source>
</evidence>
<dbReference type="EC" id="3.1.4.-" evidence="6"/>
<dbReference type="RefSeq" id="WP_353948813.1">
    <property type="nucleotide sequence ID" value="NZ_CP159510.1"/>
</dbReference>
<dbReference type="GO" id="GO:0005886">
    <property type="term" value="C:plasma membrane"/>
    <property type="evidence" value="ECO:0007669"/>
    <property type="project" value="UniProtKB-SubCell"/>
</dbReference>
<organism evidence="10">
    <name type="scientific">Sporolactobacillus sp. Y61</name>
    <dbReference type="NCBI Taxonomy" id="3160863"/>
    <lineage>
        <taxon>Bacteria</taxon>
        <taxon>Bacillati</taxon>
        <taxon>Bacillota</taxon>
        <taxon>Bacilli</taxon>
        <taxon>Bacillales</taxon>
        <taxon>Sporolactobacillaceae</taxon>
        <taxon>Sporolactobacillus</taxon>
    </lineage>
</organism>
<name>A0AAU8IHI0_9BACL</name>
<dbReference type="GO" id="GO:0003676">
    <property type="term" value="F:nucleic acid binding"/>
    <property type="evidence" value="ECO:0007669"/>
    <property type="project" value="UniProtKB-UniRule"/>
</dbReference>
<evidence type="ECO:0000259" key="9">
    <source>
        <dbReference type="PROSITE" id="PS50887"/>
    </source>
</evidence>
<dbReference type="PIRSF" id="PIRSF026583">
    <property type="entry name" value="YybT"/>
    <property type="match status" value="1"/>
</dbReference>
<evidence type="ECO:0000256" key="6">
    <source>
        <dbReference type="PIRNR" id="PIRNR026583"/>
    </source>
</evidence>
<sequence>MSNKFKHRWRSDLLIILGVLCLLFITFTAFLNWMLALAGLVILALAITWFIFNETQFDKELIEYVAGLSYRLKKVGGEALLQMPIGIILYDDTGEIEWCNPEMDTIAGSHTTHIGKALDDISGEINQLILSDKDSDILTIRDRKYRVRLRRDDRLLYFADITDVLEIKKNYYNEQSVLALIFLDNYDEVTQGLEDQVRSTINNEATSLIKAWAQHYGIYLRRTASDRFLAVMNEKLLKHVEADHFSILDQVRKVTVPLSHIPLTLSIGVGAGAESLEELGTYSQSALDLGLGRGGDQAVIKRPDGNVKFYGGKSNPIEKRTRVRARVISHALSELMLESDQVMIMGHQAPDLDAIGSCIGLLKIAHANGRSAKIVMDRQKNVTGVARLLDEIKKHKNLWTSFISAEQAHAEVTRRTLVIVADTHRPSMVVDRTLLDDVHRVVGIDHHRRAEEFVKDPVLVYMEPYASSTSELVTELLEYQSNERPLDVIEATAMLGGIAVDTKNFTLRTGFRTFDAASYLRAHGADTILVQKFLSDDLEQFNQRAALIHRTKIYRPKVAIVTGDQDKTYDQVLLAQTADTLLMLEGIRTSFVIGMREDGKVGISARSLGDMNVQIIMESLGGGGHLNTAATQLEHESVSSAEEKVKQAIDRYIEGGLS</sequence>
<keyword evidence="6" id="KW-0378">Hydrolase</keyword>
<dbReference type="InterPro" id="IPR000160">
    <property type="entry name" value="GGDEF_dom"/>
</dbReference>
<feature type="binding site" evidence="7">
    <location>
        <position position="353"/>
    </location>
    <ligand>
        <name>Mn(2+)</name>
        <dbReference type="ChEBI" id="CHEBI:29035"/>
        <label>2</label>
    </ligand>
</feature>
<evidence type="ECO:0000256" key="8">
    <source>
        <dbReference type="SAM" id="Phobius"/>
    </source>
</evidence>
<dbReference type="InterPro" id="IPR049553">
    <property type="entry name" value="GdpP-like_PAS"/>
</dbReference>
<protein>
    <recommendedName>
        <fullName evidence="6">Cyclic-di-AMP phosphodiesterase</fullName>
        <ecNumber evidence="6">3.1.4.-</ecNumber>
    </recommendedName>
</protein>
<dbReference type="InterPro" id="IPR001667">
    <property type="entry name" value="DDH_dom"/>
</dbReference>
<evidence type="ECO:0000256" key="5">
    <source>
        <dbReference type="ARBA" id="ARBA00023136"/>
    </source>
</evidence>
<feature type="binding site" evidence="7">
    <location>
        <position position="347"/>
    </location>
    <ligand>
        <name>Mn(2+)</name>
        <dbReference type="ChEBI" id="CHEBI:29035"/>
        <label>1</label>
    </ligand>
</feature>
<dbReference type="SUPFAM" id="SSF64182">
    <property type="entry name" value="DHH phosphoesterases"/>
    <property type="match status" value="1"/>
</dbReference>
<dbReference type="Pfam" id="PF02272">
    <property type="entry name" value="DHHA1"/>
    <property type="match status" value="1"/>
</dbReference>
<feature type="binding site" evidence="7">
    <location>
        <position position="446"/>
    </location>
    <ligand>
        <name>Mn(2+)</name>
        <dbReference type="ChEBI" id="CHEBI:29035"/>
        <label>2</label>
    </ligand>
</feature>
<feature type="binding site" evidence="7">
    <location>
        <position position="422"/>
    </location>
    <ligand>
        <name>Mn(2+)</name>
        <dbReference type="ChEBI" id="CHEBI:29035"/>
        <label>1</label>
    </ligand>
</feature>
<keyword evidence="7" id="KW-0479">Metal-binding</keyword>
<evidence type="ECO:0000256" key="2">
    <source>
        <dbReference type="ARBA" id="ARBA00022475"/>
    </source>
</evidence>
<dbReference type="InterPro" id="IPR014528">
    <property type="entry name" value="GdpP/PdeA"/>
</dbReference>
<keyword evidence="3 8" id="KW-0812">Transmembrane</keyword>
<dbReference type="GO" id="GO:0016787">
    <property type="term" value="F:hydrolase activity"/>
    <property type="evidence" value="ECO:0007669"/>
    <property type="project" value="UniProtKB-UniRule"/>
</dbReference>
<comment type="function">
    <text evidence="6">Has phosphodiesterase (PDE) activity against cyclic-di-AMP (c-di-AMP).</text>
</comment>
<comment type="cofactor">
    <cofactor evidence="7">
        <name>Mn(2+)</name>
        <dbReference type="ChEBI" id="CHEBI:29035"/>
    </cofactor>
    <text evidence="7">For phosphodiesterase activity, probably binds 2 Mn(2+) per subunit.</text>
</comment>
<keyword evidence="2 6" id="KW-1003">Cell membrane</keyword>
<dbReference type="PROSITE" id="PS50887">
    <property type="entry name" value="GGDEF"/>
    <property type="match status" value="1"/>
</dbReference>
<dbReference type="InterPro" id="IPR003156">
    <property type="entry name" value="DHHA1_dom"/>
</dbReference>
<dbReference type="Pfam" id="PF24898">
    <property type="entry name" value="GGDEF_GdpP"/>
    <property type="match status" value="1"/>
</dbReference>
<dbReference type="InterPro" id="IPR038763">
    <property type="entry name" value="DHH_sf"/>
</dbReference>
<dbReference type="Gene3D" id="3.30.450.20">
    <property type="entry name" value="PAS domain"/>
    <property type="match status" value="1"/>
</dbReference>
<dbReference type="InterPro" id="IPR051319">
    <property type="entry name" value="Oligoribo/pAp-PDE_c-di-AMP_PDE"/>
</dbReference>
<keyword evidence="7" id="KW-0464">Manganese</keyword>
<dbReference type="PANTHER" id="PTHR47618">
    <property type="entry name" value="BIFUNCTIONAL OLIGORIBONUCLEASE AND PAP PHOSPHATASE NRNA"/>
    <property type="match status" value="1"/>
</dbReference>
<dbReference type="Gene3D" id="3.90.1640.10">
    <property type="entry name" value="inorganic pyrophosphatase (n-terminal core)"/>
    <property type="match status" value="1"/>
</dbReference>
<dbReference type="GO" id="GO:0046872">
    <property type="term" value="F:metal ion binding"/>
    <property type="evidence" value="ECO:0007669"/>
    <property type="project" value="UniProtKB-KW"/>
</dbReference>
<dbReference type="Gene3D" id="3.10.310.30">
    <property type="match status" value="1"/>
</dbReference>
<feature type="binding site" evidence="7">
    <location>
        <position position="501"/>
    </location>
    <ligand>
        <name>Mn(2+)</name>
        <dbReference type="ChEBI" id="CHEBI:29035"/>
        <label>2</label>
    </ligand>
</feature>
<keyword evidence="5 6" id="KW-0472">Membrane</keyword>
<evidence type="ECO:0000256" key="1">
    <source>
        <dbReference type="ARBA" id="ARBA00004651"/>
    </source>
</evidence>
<feature type="binding site" evidence="7">
    <location>
        <position position="351"/>
    </location>
    <ligand>
        <name>Mn(2+)</name>
        <dbReference type="ChEBI" id="CHEBI:29035"/>
        <label>1</label>
    </ligand>
</feature>
<keyword evidence="4 8" id="KW-1133">Transmembrane helix</keyword>
<evidence type="ECO:0000313" key="10">
    <source>
        <dbReference type="EMBL" id="XCJ17671.1"/>
    </source>
</evidence>
<proteinExistence type="inferred from homology"/>
<dbReference type="FunFam" id="3.90.1640.10:FF:000002">
    <property type="entry name" value="Cyclic-di-AMP phosphodiesterase"/>
    <property type="match status" value="1"/>
</dbReference>
<feature type="binding site" evidence="7">
    <location>
        <position position="422"/>
    </location>
    <ligand>
        <name>Mn(2+)</name>
        <dbReference type="ChEBI" id="CHEBI:29035"/>
        <label>2</label>
    </ligand>
</feature>
<comment type="similarity">
    <text evidence="6">Belongs to the GdpP/PdeA phosphodiesterase family.</text>
</comment>
<gene>
    <name evidence="10" type="ORF">ABNN70_04045</name>
</gene>
<dbReference type="PANTHER" id="PTHR47618:SF2">
    <property type="entry name" value="CYCLIC-DI-AMP PHOSPHODIESTERASE GDPP"/>
    <property type="match status" value="1"/>
</dbReference>
<dbReference type="Pfam" id="PF21370">
    <property type="entry name" value="PAS_GdpP"/>
    <property type="match status" value="1"/>
</dbReference>
<comment type="subcellular location">
    <subcellularLocation>
        <location evidence="1">Cell membrane</location>
        <topology evidence="1">Multi-pass membrane protein</topology>
    </subcellularLocation>
</comment>
<evidence type="ECO:0000256" key="4">
    <source>
        <dbReference type="ARBA" id="ARBA00022989"/>
    </source>
</evidence>
<feature type="domain" description="GGDEF" evidence="9">
    <location>
        <begin position="174"/>
        <end position="303"/>
    </location>
</feature>
<dbReference type="SMART" id="SM00267">
    <property type="entry name" value="GGDEF"/>
    <property type="match status" value="1"/>
</dbReference>
<dbReference type="AlphaFoldDB" id="A0AAU8IHI0"/>
<dbReference type="EMBL" id="CP159510">
    <property type="protein sequence ID" value="XCJ17671.1"/>
    <property type="molecule type" value="Genomic_DNA"/>
</dbReference>
<dbReference type="Pfam" id="PF01368">
    <property type="entry name" value="DHH"/>
    <property type="match status" value="1"/>
</dbReference>
<comment type="catalytic activity">
    <reaction evidence="6">
        <text>3',3'-c-di-AMP + H2O = 5'-O-phosphonoadenylyl-(3'-&gt;5')-adenosine + H(+)</text>
        <dbReference type="Rhea" id="RHEA:54420"/>
        <dbReference type="ChEBI" id="CHEBI:15377"/>
        <dbReference type="ChEBI" id="CHEBI:15378"/>
        <dbReference type="ChEBI" id="CHEBI:71500"/>
        <dbReference type="ChEBI" id="CHEBI:138171"/>
    </reaction>
</comment>
<reference evidence="10" key="1">
    <citation type="submission" date="2024-06" db="EMBL/GenBank/DDBJ databases">
        <authorList>
            <person name="Fan A."/>
            <person name="Zhang F.Y."/>
            <person name="Zhang L."/>
        </authorList>
    </citation>
    <scope>NUCLEOTIDE SEQUENCE</scope>
    <source>
        <strain evidence="10">Y61</strain>
    </source>
</reference>
<accession>A0AAU8IHI0</accession>